<evidence type="ECO:0000256" key="2">
    <source>
        <dbReference type="ARBA" id="ARBA00023239"/>
    </source>
</evidence>
<gene>
    <name evidence="3" type="ORF">SAE02_63570</name>
</gene>
<evidence type="ECO:0000256" key="1">
    <source>
        <dbReference type="ARBA" id="ARBA00012344"/>
    </source>
</evidence>
<dbReference type="SUPFAM" id="SSF110857">
    <property type="entry name" value="Gamma-glutamyl cyclotransferase-like"/>
    <property type="match status" value="1"/>
</dbReference>
<keyword evidence="2" id="KW-0456">Lyase</keyword>
<keyword evidence="4" id="KW-1185">Reference proteome</keyword>
<protein>
    <recommendedName>
        <fullName evidence="1">glutathione-specific gamma-glutamylcyclotransferase</fullName>
        <ecNumber evidence="1">4.3.2.7</ecNumber>
    </recommendedName>
</protein>
<evidence type="ECO:0000313" key="4">
    <source>
        <dbReference type="Proteomes" id="UP000321523"/>
    </source>
</evidence>
<organism evidence="3 4">
    <name type="scientific">Skermanella aerolata</name>
    <dbReference type="NCBI Taxonomy" id="393310"/>
    <lineage>
        <taxon>Bacteria</taxon>
        <taxon>Pseudomonadati</taxon>
        <taxon>Pseudomonadota</taxon>
        <taxon>Alphaproteobacteria</taxon>
        <taxon>Rhodospirillales</taxon>
        <taxon>Azospirillaceae</taxon>
        <taxon>Skermanella</taxon>
    </lineage>
</organism>
<dbReference type="PANTHER" id="PTHR12192">
    <property type="entry name" value="CATION TRANSPORT PROTEIN CHAC-RELATED"/>
    <property type="match status" value="1"/>
</dbReference>
<dbReference type="InterPro" id="IPR006840">
    <property type="entry name" value="ChaC"/>
</dbReference>
<dbReference type="CDD" id="cd06661">
    <property type="entry name" value="GGCT_like"/>
    <property type="match status" value="1"/>
</dbReference>
<dbReference type="GO" id="GO:0006751">
    <property type="term" value="P:glutathione catabolic process"/>
    <property type="evidence" value="ECO:0007669"/>
    <property type="project" value="InterPro"/>
</dbReference>
<sequence>MSICATVASALRGHYLRVMSAEDSKRGAIEDDSATLSQELAESDFGATLGVESAMVFRPSRGSVLFPKIKVPPGTDLWVFGYGSLMWNPEFPYAERRQALLRGYHRRFCVYSHRYRGTPDRPGLVLGLDRGGSCRGIAFRVEPPHVDSTIDLLWDREMVSGVYSPKFIKVSTDEGRIPACTFVADRAHRQYCGELGPADVVRFIRQGVGERGPNRDYLANTVGHLRDLGIVDQGLEKLLAQVGKA</sequence>
<dbReference type="Pfam" id="PF04752">
    <property type="entry name" value="ChaC"/>
    <property type="match status" value="1"/>
</dbReference>
<dbReference type="EMBL" id="BJYZ01000037">
    <property type="protein sequence ID" value="GEO42209.1"/>
    <property type="molecule type" value="Genomic_DNA"/>
</dbReference>
<accession>A0A512E0J5</accession>
<dbReference type="Proteomes" id="UP000321523">
    <property type="component" value="Unassembled WGS sequence"/>
</dbReference>
<dbReference type="Gene3D" id="3.10.490.10">
    <property type="entry name" value="Gamma-glutamyl cyclotransferase-like"/>
    <property type="match status" value="1"/>
</dbReference>
<dbReference type="InterPro" id="IPR013024">
    <property type="entry name" value="GGCT-like"/>
</dbReference>
<dbReference type="AlphaFoldDB" id="A0A512E0J5"/>
<dbReference type="EC" id="4.3.2.7" evidence="1"/>
<comment type="caution">
    <text evidence="3">The sequence shown here is derived from an EMBL/GenBank/DDBJ whole genome shotgun (WGS) entry which is preliminary data.</text>
</comment>
<reference evidence="3 4" key="1">
    <citation type="submission" date="2019-07" db="EMBL/GenBank/DDBJ databases">
        <title>Whole genome shotgun sequence of Skermanella aerolata NBRC 106429.</title>
        <authorList>
            <person name="Hosoyama A."/>
            <person name="Uohara A."/>
            <person name="Ohji S."/>
            <person name="Ichikawa N."/>
        </authorList>
    </citation>
    <scope>NUCLEOTIDE SEQUENCE [LARGE SCALE GENOMIC DNA]</scope>
    <source>
        <strain evidence="3 4">NBRC 106429</strain>
    </source>
</reference>
<dbReference type="PANTHER" id="PTHR12192:SF2">
    <property type="entry name" value="GLUTATHIONE-SPECIFIC GAMMA-GLUTAMYLCYCLOTRANSFERASE 2"/>
    <property type="match status" value="1"/>
</dbReference>
<dbReference type="InterPro" id="IPR036568">
    <property type="entry name" value="GGCT-like_sf"/>
</dbReference>
<evidence type="ECO:0000313" key="3">
    <source>
        <dbReference type="EMBL" id="GEO42209.1"/>
    </source>
</evidence>
<proteinExistence type="predicted"/>
<name>A0A512E0J5_9PROT</name>
<dbReference type="GO" id="GO:0005737">
    <property type="term" value="C:cytoplasm"/>
    <property type="evidence" value="ECO:0007669"/>
    <property type="project" value="TreeGrafter"/>
</dbReference>
<dbReference type="GO" id="GO:0061928">
    <property type="term" value="F:glutathione specific gamma-glutamylcyclotransferase activity"/>
    <property type="evidence" value="ECO:0007669"/>
    <property type="project" value="UniProtKB-EC"/>
</dbReference>